<dbReference type="UniPathway" id="UPA00232"/>
<keyword evidence="1" id="KW-0963">Cytoplasm</keyword>
<gene>
    <name evidence="1" type="primary">ubiJ</name>
    <name evidence="3" type="ORF">FKG94_18415</name>
</gene>
<evidence type="ECO:0000313" key="3">
    <source>
        <dbReference type="EMBL" id="TQV72665.1"/>
    </source>
</evidence>
<dbReference type="EMBL" id="VHSG01000019">
    <property type="protein sequence ID" value="TQV72665.1"/>
    <property type="molecule type" value="Genomic_DNA"/>
</dbReference>
<name>A0A545T661_9GAMM</name>
<dbReference type="AlphaFoldDB" id="A0A545T661"/>
<dbReference type="RefSeq" id="WP_142928395.1">
    <property type="nucleotide sequence ID" value="NZ_ML660098.1"/>
</dbReference>
<accession>A0A545T661</accession>
<keyword evidence="1" id="KW-0831">Ubiquinone biosynthesis</keyword>
<reference evidence="3 4" key="1">
    <citation type="submission" date="2019-06" db="EMBL/GenBank/DDBJ databases">
        <title>Whole genome sequence for Cellvibrionaceae sp. R142.</title>
        <authorList>
            <person name="Wang G."/>
        </authorList>
    </citation>
    <scope>NUCLEOTIDE SEQUENCE [LARGE SCALE GENOMIC DNA]</scope>
    <source>
        <strain evidence="3 4">R142</strain>
    </source>
</reference>
<dbReference type="Proteomes" id="UP000319732">
    <property type="component" value="Unassembled WGS sequence"/>
</dbReference>
<dbReference type="InterPro" id="IPR003033">
    <property type="entry name" value="SCP2_sterol-bd_dom"/>
</dbReference>
<organism evidence="3 4">
    <name type="scientific">Exilibacterium tricleocarpae</name>
    <dbReference type="NCBI Taxonomy" id="2591008"/>
    <lineage>
        <taxon>Bacteria</taxon>
        <taxon>Pseudomonadati</taxon>
        <taxon>Pseudomonadota</taxon>
        <taxon>Gammaproteobacteria</taxon>
        <taxon>Cellvibrionales</taxon>
        <taxon>Cellvibrionaceae</taxon>
        <taxon>Exilibacterium</taxon>
    </lineage>
</organism>
<keyword evidence="4" id="KW-1185">Reference proteome</keyword>
<comment type="function">
    <text evidence="1">Required for ubiquinone (coenzyme Q) biosynthesis. Binds hydrophobic ubiquinone biosynthetic intermediates via its SCP2 domain and is essential for the stability of the Ubi complex. May constitute a docking platform where Ubi enzymes assemble and access their SCP2-bound polyprenyl substrates.</text>
</comment>
<dbReference type="Pfam" id="PF02036">
    <property type="entry name" value="SCP2"/>
    <property type="match status" value="1"/>
</dbReference>
<feature type="domain" description="SCP2" evidence="2">
    <location>
        <begin position="18"/>
        <end position="114"/>
    </location>
</feature>
<dbReference type="OrthoDB" id="5801225at2"/>
<dbReference type="GO" id="GO:0006744">
    <property type="term" value="P:ubiquinone biosynthetic process"/>
    <property type="evidence" value="ECO:0007669"/>
    <property type="project" value="UniProtKB-UniRule"/>
</dbReference>
<comment type="pathway">
    <text evidence="1">Cofactor biosynthesis; ubiquinone biosynthesis.</text>
</comment>
<comment type="subcellular location">
    <subcellularLocation>
        <location evidence="1">Cytoplasm</location>
    </subcellularLocation>
</comment>
<sequence>MPDPTLHTAALATLEAAINTALRYDPGTRGALGRLQGQILEIESSAPRLRCFIAPGPEGLRLLGHCEETVTTRLHGSLPALLSLAAGDAGSLAGSGVEIEGSTALPADLQRILKQLDIDWEEPLSRLLGDVAGHQAGNLIRTSLRWLGGRRSTAQRLLVEYLTEELRSLPGQVEVDGFCNDVDAIRLSADRLGAKVAELKQRVERLQPPAPPPPALEHRDT</sequence>
<dbReference type="PANTHER" id="PTHR38693:SF1">
    <property type="entry name" value="UBIQUINONE BIOSYNTHESIS ACCESSORY FACTOR UBIJ"/>
    <property type="match status" value="1"/>
</dbReference>
<comment type="caution">
    <text evidence="3">The sequence shown here is derived from an EMBL/GenBank/DDBJ whole genome shotgun (WGS) entry which is preliminary data.</text>
</comment>
<protein>
    <recommendedName>
        <fullName evidence="1">Ubiquinone biosynthesis accessory factor UbiJ</fullName>
    </recommendedName>
</protein>
<dbReference type="GO" id="GO:0005737">
    <property type="term" value="C:cytoplasm"/>
    <property type="evidence" value="ECO:0007669"/>
    <property type="project" value="UniProtKB-SubCell"/>
</dbReference>
<proteinExistence type="inferred from homology"/>
<evidence type="ECO:0000256" key="1">
    <source>
        <dbReference type="HAMAP-Rule" id="MF_02215"/>
    </source>
</evidence>
<evidence type="ECO:0000313" key="4">
    <source>
        <dbReference type="Proteomes" id="UP000319732"/>
    </source>
</evidence>
<dbReference type="PANTHER" id="PTHR38693">
    <property type="entry name" value="UBIQUINONE BIOSYNTHESIS PROTEIN UBIJ"/>
    <property type="match status" value="1"/>
</dbReference>
<evidence type="ECO:0000259" key="2">
    <source>
        <dbReference type="Pfam" id="PF02036"/>
    </source>
</evidence>
<comment type="similarity">
    <text evidence="1">Belongs to the UbiJ family.</text>
</comment>
<dbReference type="InterPro" id="IPR038989">
    <property type="entry name" value="UbiJ"/>
</dbReference>
<dbReference type="HAMAP" id="MF_02215">
    <property type="entry name" value="UbiJ"/>
    <property type="match status" value="1"/>
</dbReference>